<evidence type="ECO:0000256" key="11">
    <source>
        <dbReference type="ARBA" id="ARBA00022843"/>
    </source>
</evidence>
<keyword evidence="14" id="KW-0238">DNA-binding</keyword>
<comment type="similarity">
    <text evidence="3">Belongs to the HMGA family.</text>
</comment>
<name>A0A1V4KWL0_PATFA</name>
<keyword evidence="7" id="KW-1017">Isopeptide bond</keyword>
<evidence type="ECO:0000256" key="14">
    <source>
        <dbReference type="ARBA" id="ARBA00023125"/>
    </source>
</evidence>
<comment type="function">
    <text evidence="17">HMG-I/Y bind preferentially to the minor groove of A+T rich regions in double-stranded DNA. It is suggested that these proteins could function in nucleosome phasing and in the 3'-end processing of mRNA transcripts. They are also involved in the transcription regulation of genes containing, or in close proximity to A+T-rich regions.</text>
</comment>
<keyword evidence="11" id="KW-0832">Ubl conjugation</keyword>
<feature type="compositionally biased region" description="Basic residues" evidence="20">
    <location>
        <begin position="23"/>
        <end position="32"/>
    </location>
</feature>
<evidence type="ECO:0000313" key="22">
    <source>
        <dbReference type="Proteomes" id="UP000190648"/>
    </source>
</evidence>
<dbReference type="GO" id="GO:0003677">
    <property type="term" value="F:DNA binding"/>
    <property type="evidence" value="ECO:0007669"/>
    <property type="project" value="UniProtKB-KW"/>
</dbReference>
<dbReference type="GO" id="GO:0005634">
    <property type="term" value="C:nucleus"/>
    <property type="evidence" value="ECO:0007669"/>
    <property type="project" value="UniProtKB-SubCell"/>
</dbReference>
<evidence type="ECO:0000256" key="4">
    <source>
        <dbReference type="ARBA" id="ARBA00016747"/>
    </source>
</evidence>
<keyword evidence="13" id="KW-0805">Transcription regulation</keyword>
<dbReference type="GO" id="GO:0000785">
    <property type="term" value="C:chromatin"/>
    <property type="evidence" value="ECO:0007669"/>
    <property type="project" value="InterPro"/>
</dbReference>
<dbReference type="InterPro" id="IPR000637">
    <property type="entry name" value="HMGI/Y_DNA-bd_CS"/>
</dbReference>
<dbReference type="Proteomes" id="UP000190648">
    <property type="component" value="Unassembled WGS sequence"/>
</dbReference>
<evidence type="ECO:0000256" key="3">
    <source>
        <dbReference type="ARBA" id="ARBA00010812"/>
    </source>
</evidence>
<evidence type="ECO:0000256" key="1">
    <source>
        <dbReference type="ARBA" id="ARBA00004123"/>
    </source>
</evidence>
<dbReference type="EMBL" id="LSYS01001493">
    <property type="protein sequence ID" value="OPJ88879.1"/>
    <property type="molecule type" value="Genomic_DNA"/>
</dbReference>
<evidence type="ECO:0000256" key="17">
    <source>
        <dbReference type="ARBA" id="ARBA00025155"/>
    </source>
</evidence>
<sequence>MSESGAKSSQALASKGEKDASQKRGRGRPRKKPQQEPSEAPTPKRPRGRPKGSKNKATPKVRKATVTPGRKPRGRPKKSQQDEEVNISQESSEEEQ</sequence>
<dbReference type="PANTHER" id="PTHR23341">
    <property type="entry name" value="HIGH MOBILITY GROUP PROTEINS HMG-A AND C"/>
    <property type="match status" value="1"/>
</dbReference>
<keyword evidence="8" id="KW-0597">Phosphoprotein</keyword>
<comment type="subunit">
    <text evidence="18">Interacts with HIPK2.</text>
</comment>
<dbReference type="PRINTS" id="PR00930">
    <property type="entry name" value="HIGHMOBLTYIY"/>
</dbReference>
<dbReference type="PROSITE" id="PS00354">
    <property type="entry name" value="HMGI_Y"/>
    <property type="match status" value="2"/>
</dbReference>
<dbReference type="InterPro" id="IPR017956">
    <property type="entry name" value="AT_hook_DNA-bd_motif"/>
</dbReference>
<gene>
    <name evidence="21" type="primary">HMGA1</name>
    <name evidence="21" type="ORF">AV530_019013</name>
</gene>
<evidence type="ECO:0000256" key="15">
    <source>
        <dbReference type="ARBA" id="ARBA00023163"/>
    </source>
</evidence>
<keyword evidence="15" id="KW-0804">Transcription</keyword>
<evidence type="ECO:0000256" key="5">
    <source>
        <dbReference type="ARBA" id="ARBA00022454"/>
    </source>
</evidence>
<dbReference type="GO" id="GO:0010557">
    <property type="term" value="P:positive regulation of macromolecule biosynthetic process"/>
    <property type="evidence" value="ECO:0007669"/>
    <property type="project" value="UniProtKB-ARBA"/>
</dbReference>
<dbReference type="GO" id="GO:0003712">
    <property type="term" value="F:transcription coregulator activity"/>
    <property type="evidence" value="ECO:0007669"/>
    <property type="project" value="TreeGrafter"/>
</dbReference>
<evidence type="ECO:0000256" key="7">
    <source>
        <dbReference type="ARBA" id="ARBA00022499"/>
    </source>
</evidence>
<keyword evidence="16" id="KW-0539">Nucleus</keyword>
<feature type="compositionally biased region" description="Polar residues" evidence="20">
    <location>
        <begin position="1"/>
        <end position="12"/>
    </location>
</feature>
<dbReference type="AlphaFoldDB" id="A0A1V4KWL0"/>
<dbReference type="OrthoDB" id="9908848at2759"/>
<keyword evidence="12" id="KW-0007">Acetylation</keyword>
<feature type="region of interest" description="Disordered" evidence="20">
    <location>
        <begin position="1"/>
        <end position="96"/>
    </location>
</feature>
<dbReference type="InterPro" id="IPR000116">
    <property type="entry name" value="HMGA"/>
</dbReference>
<keyword evidence="9" id="KW-0677">Repeat</keyword>
<keyword evidence="6" id="KW-0488">Methylation</keyword>
<evidence type="ECO:0000256" key="16">
    <source>
        <dbReference type="ARBA" id="ARBA00023242"/>
    </source>
</evidence>
<keyword evidence="10" id="KW-0013">ADP-ribosylation</keyword>
<reference evidence="21 22" key="1">
    <citation type="submission" date="2016-02" db="EMBL/GenBank/DDBJ databases">
        <title>Band-tailed pigeon sequencing and assembly.</title>
        <authorList>
            <person name="Soares A.E."/>
            <person name="Novak B.J."/>
            <person name="Rice E.S."/>
            <person name="O'Connell B."/>
            <person name="Chang D."/>
            <person name="Weber S."/>
            <person name="Shapiro B."/>
        </authorList>
    </citation>
    <scope>NUCLEOTIDE SEQUENCE [LARGE SCALE GENOMIC DNA]</scope>
    <source>
        <strain evidence="21">BTP2013</strain>
        <tissue evidence="21">Blood</tissue>
    </source>
</reference>
<dbReference type="PRINTS" id="PR00929">
    <property type="entry name" value="ATHOOK"/>
</dbReference>
<evidence type="ECO:0000256" key="8">
    <source>
        <dbReference type="ARBA" id="ARBA00022553"/>
    </source>
</evidence>
<evidence type="ECO:0000256" key="6">
    <source>
        <dbReference type="ARBA" id="ARBA00022481"/>
    </source>
</evidence>
<accession>A0A1V4KWL0</accession>
<dbReference type="GO" id="GO:0006355">
    <property type="term" value="P:regulation of DNA-templated transcription"/>
    <property type="evidence" value="ECO:0007669"/>
    <property type="project" value="InterPro"/>
</dbReference>
<dbReference type="SMART" id="SM00384">
    <property type="entry name" value="AT_hook"/>
    <property type="match status" value="3"/>
</dbReference>
<dbReference type="Pfam" id="PF02178">
    <property type="entry name" value="AT_hook"/>
    <property type="match status" value="3"/>
</dbReference>
<feature type="compositionally biased region" description="Basic residues" evidence="20">
    <location>
        <begin position="44"/>
        <end position="63"/>
    </location>
</feature>
<organism evidence="21 22">
    <name type="scientific">Patagioenas fasciata monilis</name>
    <dbReference type="NCBI Taxonomy" id="372326"/>
    <lineage>
        <taxon>Eukaryota</taxon>
        <taxon>Metazoa</taxon>
        <taxon>Chordata</taxon>
        <taxon>Craniata</taxon>
        <taxon>Vertebrata</taxon>
        <taxon>Euteleostomi</taxon>
        <taxon>Archelosauria</taxon>
        <taxon>Archosauria</taxon>
        <taxon>Dinosauria</taxon>
        <taxon>Saurischia</taxon>
        <taxon>Theropoda</taxon>
        <taxon>Coelurosauria</taxon>
        <taxon>Aves</taxon>
        <taxon>Neognathae</taxon>
        <taxon>Neoaves</taxon>
        <taxon>Columbimorphae</taxon>
        <taxon>Columbiformes</taxon>
        <taxon>Columbidae</taxon>
        <taxon>Patagioenas</taxon>
    </lineage>
</organism>
<dbReference type="PANTHER" id="PTHR23341:SF1">
    <property type="entry name" value="HIGH MOBILITY GROUP PROTEIN HMG-I_HMG-Y"/>
    <property type="match status" value="1"/>
</dbReference>
<keyword evidence="5" id="KW-0158">Chromosome</keyword>
<evidence type="ECO:0000256" key="9">
    <source>
        <dbReference type="ARBA" id="ARBA00022737"/>
    </source>
</evidence>
<evidence type="ECO:0000256" key="20">
    <source>
        <dbReference type="SAM" id="MobiDB-lite"/>
    </source>
</evidence>
<keyword evidence="22" id="KW-1185">Reference proteome</keyword>
<evidence type="ECO:0000256" key="13">
    <source>
        <dbReference type="ARBA" id="ARBA00023015"/>
    </source>
</evidence>
<comment type="subcellular location">
    <subcellularLocation>
        <location evidence="2">Chromosome</location>
    </subcellularLocation>
    <subcellularLocation>
        <location evidence="1">Nucleus</location>
    </subcellularLocation>
</comment>
<evidence type="ECO:0000256" key="10">
    <source>
        <dbReference type="ARBA" id="ARBA00022765"/>
    </source>
</evidence>
<proteinExistence type="inferred from homology"/>
<comment type="caution">
    <text evidence="21">The sequence shown here is derived from an EMBL/GenBank/DDBJ whole genome shotgun (WGS) entry which is preliminary data.</text>
</comment>
<evidence type="ECO:0000256" key="19">
    <source>
        <dbReference type="ARBA" id="ARBA00031514"/>
    </source>
</evidence>
<evidence type="ECO:0000256" key="2">
    <source>
        <dbReference type="ARBA" id="ARBA00004286"/>
    </source>
</evidence>
<evidence type="ECO:0000256" key="12">
    <source>
        <dbReference type="ARBA" id="ARBA00022990"/>
    </source>
</evidence>
<evidence type="ECO:0000256" key="18">
    <source>
        <dbReference type="ARBA" id="ARBA00025848"/>
    </source>
</evidence>
<protein>
    <recommendedName>
        <fullName evidence="4">High mobility group protein HMG-I/HMG-Y</fullName>
    </recommendedName>
    <alternativeName>
        <fullName evidence="19">High mobility group AT-hook protein 1</fullName>
    </alternativeName>
</protein>
<evidence type="ECO:0000313" key="21">
    <source>
        <dbReference type="EMBL" id="OPJ88879.1"/>
    </source>
</evidence>
<dbReference type="STRING" id="372326.A0A1V4KWL0"/>